<sequence length="269" mass="30278">MALKDRLWGVVLPIGWKLNQKAQKYMYSSSTKRYAGDELVFLNTGYEEEPPMAIPLEPADEPERYSIQLYHRVAAQVNLAGKRVLEVGAGHGGGASYLTRTLHPESYTGLDLNPAGIAFCQKKYDVPGLDFVQGDAQNLPFADESFDAVINIESSLYYPDFSRFLGEVARVLRPGGHFLYTDFRLPFNIAAWETALANAPMRIVSQTEINDEILRGYEKLAPSWKALHDRHTPRLLRGAYVKLFALDGKTTHPLKIWGFSYRVYCLAKG</sequence>
<evidence type="ECO:0000313" key="8">
    <source>
        <dbReference type="Proteomes" id="UP000077342"/>
    </source>
</evidence>
<keyword evidence="1" id="KW-0444">Lipid biosynthesis</keyword>
<comment type="caution">
    <text evidence="7">The sequence shown here is derived from an EMBL/GenBank/DDBJ whole genome shotgun (WGS) entry which is preliminary data.</text>
</comment>
<proteinExistence type="inferred from homology"/>
<dbReference type="GO" id="GO:0032259">
    <property type="term" value="P:methylation"/>
    <property type="evidence" value="ECO:0007669"/>
    <property type="project" value="UniProtKB-KW"/>
</dbReference>
<keyword evidence="3 7" id="KW-0808">Transferase</keyword>
<organism evidence="7 8">
    <name type="scientific">Mycobacterium ostraviense</name>
    <dbReference type="NCBI Taxonomy" id="2738409"/>
    <lineage>
        <taxon>Bacteria</taxon>
        <taxon>Bacillati</taxon>
        <taxon>Actinomycetota</taxon>
        <taxon>Actinomycetes</taxon>
        <taxon>Mycobacteriales</taxon>
        <taxon>Mycobacteriaceae</taxon>
        <taxon>Mycobacterium</taxon>
    </lineage>
</organism>
<dbReference type="InterPro" id="IPR050447">
    <property type="entry name" value="Erg6_SMT_methyltransf"/>
</dbReference>
<evidence type="ECO:0000256" key="4">
    <source>
        <dbReference type="ARBA" id="ARBA00037600"/>
    </source>
</evidence>
<comment type="similarity">
    <text evidence="5">Belongs to the methyltransferase superfamily. Phthiotriol/phenolphthiotriol dimycocerosates methyltransferase family.</text>
</comment>
<dbReference type="NCBIfam" id="NF045823">
    <property type="entry name" value="PthPhpthDimycoMt"/>
    <property type="match status" value="1"/>
</dbReference>
<evidence type="ECO:0000256" key="3">
    <source>
        <dbReference type="ARBA" id="ARBA00022679"/>
    </source>
</evidence>
<dbReference type="InterPro" id="IPR054916">
    <property type="entry name" value="FAmtase_mtf2"/>
</dbReference>
<dbReference type="GO" id="GO:0003838">
    <property type="term" value="F:sterol 24-C-methyltransferase activity"/>
    <property type="evidence" value="ECO:0007669"/>
    <property type="project" value="TreeGrafter"/>
</dbReference>
<evidence type="ECO:0000256" key="2">
    <source>
        <dbReference type="ARBA" id="ARBA00022603"/>
    </source>
</evidence>
<dbReference type="PANTHER" id="PTHR44068:SF1">
    <property type="entry name" value="HYPOTHETICAL LOC100005854"/>
    <property type="match status" value="1"/>
</dbReference>
<keyword evidence="2 7" id="KW-0489">Methyltransferase</keyword>
<dbReference type="RefSeq" id="WP_075513631.1">
    <property type="nucleotide sequence ID" value="NZ_CP089224.1"/>
</dbReference>
<dbReference type="InterPro" id="IPR013216">
    <property type="entry name" value="Methyltransf_11"/>
</dbReference>
<dbReference type="EMBL" id="LWCI01000182">
    <property type="protein sequence ID" value="KZS54737.1"/>
    <property type="molecule type" value="Genomic_DNA"/>
</dbReference>
<accession>A0A163SYC7</accession>
<dbReference type="InterPro" id="IPR054877">
    <property type="entry name" value="PthPhpthDimycoMt"/>
</dbReference>
<keyword evidence="1" id="KW-0443">Lipid metabolism</keyword>
<evidence type="ECO:0000313" key="7">
    <source>
        <dbReference type="EMBL" id="KZS54737.1"/>
    </source>
</evidence>
<dbReference type="Gene3D" id="3.40.50.150">
    <property type="entry name" value="Vaccinia Virus protein VP39"/>
    <property type="match status" value="1"/>
</dbReference>
<evidence type="ECO:0000259" key="6">
    <source>
        <dbReference type="Pfam" id="PF08241"/>
    </source>
</evidence>
<dbReference type="GO" id="GO:0016126">
    <property type="term" value="P:sterol biosynthetic process"/>
    <property type="evidence" value="ECO:0007669"/>
    <property type="project" value="TreeGrafter"/>
</dbReference>
<dbReference type="CDD" id="cd02440">
    <property type="entry name" value="AdoMet_MTases"/>
    <property type="match status" value="1"/>
</dbReference>
<comment type="function">
    <text evidence="4">Catalyzes the methylation of the lipid moiety of the intermediate compounds phthiotriol and glycosylated phenolphthiotriol dimycoserosates to form phthiocerol dimycocerosates (DIM A) and glycosylated phenolphthiocerol dimycocerosates (PGL).</text>
</comment>
<dbReference type="AlphaFoldDB" id="A0A163SYC7"/>
<name>A0A163SYC7_9MYCO</name>
<keyword evidence="8" id="KW-1185">Reference proteome</keyword>
<protein>
    <submittedName>
        <fullName evidence="7">SAM-dependent methyltransferase</fullName>
    </submittedName>
</protein>
<reference evidence="8" key="1">
    <citation type="submission" date="2016-04" db="EMBL/GenBank/DDBJ databases">
        <authorList>
            <person name="Strapagiel D."/>
            <person name="Borowka P."/>
            <person name="Marciniak B."/>
            <person name="Bakula Z."/>
            <person name="Van Ingen J."/>
            <person name="Safianowska A."/>
            <person name="Dziadek J."/>
            <person name="Jagielski T."/>
        </authorList>
    </citation>
    <scope>NUCLEOTIDE SEQUENCE [LARGE SCALE GENOMIC DNA]</scope>
    <source>
        <strain evidence="8">1010001458</strain>
    </source>
</reference>
<feature type="domain" description="Methyltransferase type 11" evidence="6">
    <location>
        <begin position="85"/>
        <end position="179"/>
    </location>
</feature>
<dbReference type="NCBIfam" id="NF045825">
    <property type="entry name" value="FAmtase_mtf2"/>
    <property type="match status" value="1"/>
</dbReference>
<dbReference type="PANTHER" id="PTHR44068">
    <property type="entry name" value="ZGC:194242"/>
    <property type="match status" value="1"/>
</dbReference>
<dbReference type="Proteomes" id="UP000077342">
    <property type="component" value="Unassembled WGS sequence"/>
</dbReference>
<dbReference type="InterPro" id="IPR029063">
    <property type="entry name" value="SAM-dependent_MTases_sf"/>
</dbReference>
<dbReference type="Pfam" id="PF08241">
    <property type="entry name" value="Methyltransf_11"/>
    <property type="match status" value="1"/>
</dbReference>
<evidence type="ECO:0000256" key="1">
    <source>
        <dbReference type="ARBA" id="ARBA00022516"/>
    </source>
</evidence>
<evidence type="ECO:0000256" key="5">
    <source>
        <dbReference type="ARBA" id="ARBA00038330"/>
    </source>
</evidence>
<gene>
    <name evidence="7" type="ORF">A4G28_21995</name>
</gene>
<dbReference type="SUPFAM" id="SSF53335">
    <property type="entry name" value="S-adenosyl-L-methionine-dependent methyltransferases"/>
    <property type="match status" value="1"/>
</dbReference>